<dbReference type="AlphaFoldDB" id="A0A4Z0W8W0"/>
<name>A0A4Z0W8W0_9GAMM</name>
<dbReference type="PANTHER" id="PTHR30222">
    <property type="entry name" value="SPERMIDINE/PUTRESCINE-BINDING PERIPLASMIC PROTEIN"/>
    <property type="match status" value="1"/>
</dbReference>
<dbReference type="EMBL" id="SRMF01000002">
    <property type="protein sequence ID" value="TGG94007.1"/>
    <property type="molecule type" value="Genomic_DNA"/>
</dbReference>
<keyword evidence="4" id="KW-1185">Reference proteome</keyword>
<dbReference type="Pfam" id="PF13416">
    <property type="entry name" value="SBP_bac_8"/>
    <property type="match status" value="1"/>
</dbReference>
<keyword evidence="1" id="KW-0732">Signal</keyword>
<organism evidence="3 4">
    <name type="scientific">Natronospirillum operosum</name>
    <dbReference type="NCBI Taxonomy" id="2759953"/>
    <lineage>
        <taxon>Bacteria</taxon>
        <taxon>Pseudomonadati</taxon>
        <taxon>Pseudomonadota</taxon>
        <taxon>Gammaproteobacteria</taxon>
        <taxon>Oceanospirillales</taxon>
        <taxon>Natronospirillaceae</taxon>
        <taxon>Natronospirillum</taxon>
    </lineage>
</organism>
<feature type="transmembrane region" description="Helical" evidence="2">
    <location>
        <begin position="7"/>
        <end position="25"/>
    </location>
</feature>
<sequence>MKNTKTAVLVAVIAIVLIGIAYYFLRPAPEDQAEGPVSLTIVSWGGAYTESQNRAYHQPYMEMNPNVEIVNDDGSANALAGLRAQSQAGNVSWDLVDMLPSDAQLACDEGIIMPIDHDEVLAAAPDGTAASEDFLPGSLGECFIPQIVYSTIIAFNTEMFPEDAMPSSIDDFFNVEDFPGRRAIQDRPGVNLEWALYADGVHPDDIYDVLSTPEGQDRAFAKLDTIKDELVFWTEGAQSPQLLADQEVAFSTGYNGRIFDASEVEGQPFEIIWDGQVVEWDGWVVPYGDNVDAVMEYLYWATDTQRLADQAKYISYGPARASSAPLVAEHADLGIDMNEHMPTNPDNYFSPILLDNDFWTDYGDELRERFANWMLQ</sequence>
<evidence type="ECO:0000256" key="1">
    <source>
        <dbReference type="ARBA" id="ARBA00022729"/>
    </source>
</evidence>
<dbReference type="Gene3D" id="3.40.190.10">
    <property type="entry name" value="Periplasmic binding protein-like II"/>
    <property type="match status" value="2"/>
</dbReference>
<protein>
    <submittedName>
        <fullName evidence="3">Extracellular solute-binding protein</fullName>
    </submittedName>
</protein>
<keyword evidence="2" id="KW-1133">Transmembrane helix</keyword>
<dbReference type="RefSeq" id="WP_135482576.1">
    <property type="nucleotide sequence ID" value="NZ_SRMF01000002.1"/>
</dbReference>
<dbReference type="Proteomes" id="UP000297475">
    <property type="component" value="Unassembled WGS sequence"/>
</dbReference>
<dbReference type="InterPro" id="IPR006059">
    <property type="entry name" value="SBP"/>
</dbReference>
<evidence type="ECO:0000313" key="3">
    <source>
        <dbReference type="EMBL" id="TGG94007.1"/>
    </source>
</evidence>
<gene>
    <name evidence="3" type="ORF">E4656_07455</name>
</gene>
<comment type="caution">
    <text evidence="3">The sequence shown here is derived from an EMBL/GenBank/DDBJ whole genome shotgun (WGS) entry which is preliminary data.</text>
</comment>
<dbReference type="PANTHER" id="PTHR30222:SF2">
    <property type="entry name" value="ABC TRANSPORTER SUBSTRATE-BINDING PROTEIN"/>
    <property type="match status" value="1"/>
</dbReference>
<keyword evidence="2" id="KW-0812">Transmembrane</keyword>
<evidence type="ECO:0000256" key="2">
    <source>
        <dbReference type="SAM" id="Phobius"/>
    </source>
</evidence>
<dbReference type="OrthoDB" id="9815444at2"/>
<dbReference type="SUPFAM" id="SSF53850">
    <property type="entry name" value="Periplasmic binding protein-like II"/>
    <property type="match status" value="1"/>
</dbReference>
<proteinExistence type="predicted"/>
<evidence type="ECO:0000313" key="4">
    <source>
        <dbReference type="Proteomes" id="UP000297475"/>
    </source>
</evidence>
<keyword evidence="2" id="KW-0472">Membrane</keyword>
<reference evidence="3 4" key="1">
    <citation type="submission" date="2019-04" db="EMBL/GenBank/DDBJ databases">
        <title>Natronospirillum operosus gen. nov., sp. nov., a haloalkaliphilic satellite isolated from decaying biomass of laboratory culture of cyanobacterium Geitlerinema sp. and proposal of Natronospirillaceae fam. nov. and Saccharospirillaceae fam. nov.</title>
        <authorList>
            <person name="Kevbrin V."/>
            <person name="Boltyanskaya Y."/>
            <person name="Koziaeva V."/>
            <person name="Grouzdev D.S."/>
            <person name="Park M."/>
            <person name="Cho J."/>
        </authorList>
    </citation>
    <scope>NUCLEOTIDE SEQUENCE [LARGE SCALE GENOMIC DNA]</scope>
    <source>
        <strain evidence="3 4">G-116</strain>
    </source>
</reference>
<accession>A0A4Z0W8W0</accession>